<feature type="compositionally biased region" description="Low complexity" evidence="5">
    <location>
        <begin position="535"/>
        <end position="544"/>
    </location>
</feature>
<evidence type="ECO:0000313" key="8">
    <source>
        <dbReference type="EMBL" id="EGK97374.1"/>
    </source>
</evidence>
<sequence>MSPSKGGITNDPQAGTLSFASFKSSFTSNVNFLKRRFSSGDLSSECEDVDPKDLPPAARPQPPLQQQPMPGGPPNIPPPPAPGTAGSVSPGGPVPPGSAPPTGGPELSLSFGKGPAQRGTSAPSSPAKSRESLLQRVQSLTGAARDQGASIIGAAVSTASRVQPFNRDKCFTLLVVDDQNTDWSKYFRGKRLHSDYDIRVEQAEFREIMLTASADSGPMVGCNRGGSKQAKPFRPDFILVRQPPRDGSKDYRSTLLGLKYGGVPSINSLHSLYQFQDKPWVFAHLLQLQRRLGRDAFPLVEQTFFPNPKDMFTWTRFPCVLKAGHCHGGKATAKLDNPGALQDAAGLLCGTGLSDNGSYCSLEPYIDAKFDVHIQKIGTSYKAFMRKSISGNWKTNQGSAMLEQIPMTEKYKTWVDEVSELFGGMEVCGVAVIVSKEGKEFIISAADSTFPLMGDTQEEDRRQIADLVVGRMQNVCRPSMMTKAVSRSSISSRGTSPTEDAPPVPIGTRPVPVGGGPPPIPERTTPGVGSIGRHGSFSSQSGEPPEQPSERAPTLNSVGRRDSQASQSSSVSGVSSASAARSGVGKVPAAGAGPGGPSVVEDAEDTMKNLRKTFAGIFGDITAGSATGSVLSTRESSIDSVLGATGRRADREAARRPAATGPPAVQRASTSSSSGSSNSSGQSTSAEPKRPAYDPALSERINPFDKEARIAGTPGRSASVSGATGHPTSSKITTNDDTARYTIQQGIREQPSLTGRFQAPAATAGLGAAVVPPPVTLPATGATGATTASSATSFSATSSSSGFSSSTVSSFSASGSSGYSSVTSGGLPTASDPAFGRCRRLRHRTDQRAAEARVWPHQATGSAAGRYGTYGSRDSASFSSTTTSDTEFAYGRKDPSMLTKSMSVASDRSTSAGRPWARPAVHEDEEELDLK</sequence>
<dbReference type="VEuPathDB" id="VectorBase:AGAMI1_013507"/>
<feature type="domain" description="Synapsin ATP-binding" evidence="7">
    <location>
        <begin position="267"/>
        <end position="473"/>
    </location>
</feature>
<comment type="caution">
    <text evidence="8">The sequence shown here is derived from an EMBL/GenBank/DDBJ whole genome shotgun (WGS) entry which is preliminary data.</text>
</comment>
<feature type="compositionally biased region" description="Polar residues" evidence="5">
    <location>
        <begin position="630"/>
        <end position="639"/>
    </location>
</feature>
<dbReference type="FunFam" id="3.30.470.20:FF:000059">
    <property type="entry name" value="Synapsin-3"/>
    <property type="match status" value="1"/>
</dbReference>
<comment type="similarity">
    <text evidence="1">Belongs to the synapsin family.</text>
</comment>
<feature type="compositionally biased region" description="Low complexity" evidence="5">
    <location>
        <begin position="872"/>
        <end position="886"/>
    </location>
</feature>
<reference evidence="8" key="5">
    <citation type="submission" date="2011-05" db="EMBL/GenBank/DDBJ databases">
        <authorList>
            <consortium name="VectorBase"/>
        </authorList>
    </citation>
    <scope>NUCLEOTIDE SEQUENCE</scope>
    <source>
        <strain evidence="8">PEST</strain>
    </source>
</reference>
<dbReference type="PRINTS" id="PR01368">
    <property type="entry name" value="SYNAPSIN"/>
</dbReference>
<dbReference type="InterPro" id="IPR020897">
    <property type="entry name" value="Synapsin_pre-ATP-grasp_dom"/>
</dbReference>
<feature type="region of interest" description="Disordered" evidence="5">
    <location>
        <begin position="630"/>
        <end position="743"/>
    </location>
</feature>
<dbReference type="GO" id="GO:0005524">
    <property type="term" value="F:ATP binding"/>
    <property type="evidence" value="ECO:0007669"/>
    <property type="project" value="InterPro"/>
</dbReference>
<reference evidence="8" key="1">
    <citation type="journal article" date="2002" name="Science">
        <title>The genome sequence of the malaria mosquito Anopheles gambiae.</title>
        <authorList>
            <person name="Holt R.A."/>
            <person name="Subramanian G.M."/>
            <person name="Halpern A."/>
            <person name="Sutton G.G."/>
            <person name="Charlab R."/>
            <person name="Nusskern D.R."/>
            <person name="Wincker P."/>
            <person name="Clark A.G."/>
            <person name="Ribeiro J.M."/>
            <person name="Wides R."/>
            <person name="Salzberg S.L."/>
            <person name="Loftus B."/>
            <person name="Yandell M."/>
            <person name="Majoros W.H."/>
            <person name="Rusch D.B."/>
            <person name="Lai Z."/>
            <person name="Kraft C.L."/>
            <person name="Abril J.F."/>
            <person name="Anthouard V."/>
            <person name="Arensburger P."/>
            <person name="Atkinson P.W."/>
            <person name="Baden H."/>
            <person name="de Berardinis V."/>
            <person name="Baldwin D."/>
            <person name="Benes V."/>
            <person name="Biedler J."/>
            <person name="Blass C."/>
            <person name="Bolanos R."/>
            <person name="Boscus D."/>
            <person name="Barnstead M."/>
            <person name="Cai S."/>
            <person name="Center A."/>
            <person name="Chaturverdi K."/>
            <person name="Christophides G.K."/>
            <person name="Chrystal M.A."/>
            <person name="Clamp M."/>
            <person name="Cravchik A."/>
            <person name="Curwen V."/>
            <person name="Dana A."/>
            <person name="Delcher A."/>
            <person name="Dew I."/>
            <person name="Evans C.A."/>
            <person name="Flanigan M."/>
            <person name="Grundschober-Freimoser A."/>
            <person name="Friedli L."/>
            <person name="Gu Z."/>
            <person name="Guan P."/>
            <person name="Guigo R."/>
            <person name="Hillenmeyer M.E."/>
            <person name="Hladun S.L."/>
            <person name="Hogan J.R."/>
            <person name="Hong Y.S."/>
            <person name="Hoover J."/>
            <person name="Jaillon O."/>
            <person name="Ke Z."/>
            <person name="Kodira C."/>
            <person name="Kokoza E."/>
            <person name="Koutsos A."/>
            <person name="Letunic I."/>
            <person name="Levitsky A."/>
            <person name="Liang Y."/>
            <person name="Lin J.J."/>
            <person name="Lobo N.F."/>
            <person name="Lopez J.R."/>
            <person name="Malek J.A."/>
            <person name="McIntosh T.C."/>
            <person name="Meister S."/>
            <person name="Miller J."/>
            <person name="Mobarry C."/>
            <person name="Mongin E."/>
            <person name="Murphy S.D."/>
            <person name="O'Brochta D.A."/>
            <person name="Pfannkoch C."/>
            <person name="Qi R."/>
            <person name="Regier M.A."/>
            <person name="Remington K."/>
            <person name="Shao H."/>
            <person name="Sharakhova M.V."/>
            <person name="Sitter C.D."/>
            <person name="Shetty J."/>
            <person name="Smith T.J."/>
            <person name="Strong R."/>
            <person name="Sun J."/>
            <person name="Thomasova D."/>
            <person name="Ton L.Q."/>
            <person name="Topalis P."/>
            <person name="Tu Z."/>
            <person name="Unger M.F."/>
            <person name="Walenz B."/>
            <person name="Wang A."/>
            <person name="Wang J."/>
            <person name="Wang M."/>
            <person name="Wang X."/>
            <person name="Woodford K.J."/>
            <person name="Wortman J.R."/>
            <person name="Wu M."/>
            <person name="Yao A."/>
            <person name="Zdobnov E.M."/>
            <person name="Zhang H."/>
            <person name="Zhao Q."/>
            <person name="Zhao S."/>
            <person name="Zhu S.C."/>
            <person name="Zhimulev I."/>
            <person name="Coluzzi M."/>
            <person name="della Torre A."/>
            <person name="Roth C.W."/>
            <person name="Louis C."/>
            <person name="Kalush F."/>
            <person name="Mural R.J."/>
            <person name="Myers E.W."/>
            <person name="Adams M.D."/>
            <person name="Smith H.O."/>
            <person name="Broder S."/>
            <person name="Gardner M.J."/>
            <person name="Fraser C.M."/>
            <person name="Birney E."/>
            <person name="Bork P."/>
            <person name="Brey P.T."/>
            <person name="Venter J.C."/>
            <person name="Weissenbach J."/>
            <person name="Kafatos F.C."/>
            <person name="Collins F.H."/>
            <person name="Hoffman S.L."/>
        </authorList>
    </citation>
    <scope>NUCLEOTIDE SEQUENCE [LARGE SCALE GENOMIC DNA]</scope>
    <source>
        <strain evidence="8">PEST</strain>
    </source>
</reference>
<evidence type="ECO:0000256" key="3">
    <source>
        <dbReference type="ARBA" id="ARBA00023018"/>
    </source>
</evidence>
<evidence type="ECO:0000259" key="6">
    <source>
        <dbReference type="Pfam" id="PF02078"/>
    </source>
</evidence>
<dbReference type="STRING" id="7165.F5HM63"/>
<dbReference type="Gene3D" id="3.40.50.20">
    <property type="match status" value="1"/>
</dbReference>
<dbReference type="Pfam" id="PF02078">
    <property type="entry name" value="Synapsin"/>
    <property type="match status" value="1"/>
</dbReference>
<dbReference type="EMBL" id="AAAB01008982">
    <property type="protein sequence ID" value="EGK97374.1"/>
    <property type="molecule type" value="Genomic_DNA"/>
</dbReference>
<dbReference type="GO" id="GO:0007269">
    <property type="term" value="P:neurotransmitter secretion"/>
    <property type="evidence" value="ECO:0007669"/>
    <property type="project" value="InterPro"/>
</dbReference>
<dbReference type="InterPro" id="IPR001359">
    <property type="entry name" value="Synapsin"/>
</dbReference>
<evidence type="ECO:0000256" key="5">
    <source>
        <dbReference type="SAM" id="MobiDB-lite"/>
    </source>
</evidence>
<dbReference type="VEuPathDB" id="VectorBase:AGAP003318"/>
<comment type="subcellular location">
    <subcellularLocation>
        <location evidence="4">Synapse</location>
    </subcellularLocation>
</comment>
<feature type="compositionally biased region" description="Low complexity" evidence="5">
    <location>
        <begin position="656"/>
        <end position="685"/>
    </location>
</feature>
<dbReference type="Gene3D" id="3.30.1490.20">
    <property type="entry name" value="ATP-grasp fold, A domain"/>
    <property type="match status" value="1"/>
</dbReference>
<name>F5HM63_ANOGA</name>
<feature type="region of interest" description="Disordered" evidence="5">
    <location>
        <begin position="771"/>
        <end position="839"/>
    </location>
</feature>
<dbReference type="PaxDb" id="7165-AGAP003318-PB"/>
<dbReference type="SUPFAM" id="SSF52440">
    <property type="entry name" value="PreATP-grasp domain"/>
    <property type="match status" value="1"/>
</dbReference>
<feature type="compositionally biased region" description="Polar residues" evidence="5">
    <location>
        <begin position="118"/>
        <end position="127"/>
    </location>
</feature>
<feature type="compositionally biased region" description="Low complexity" evidence="5">
    <location>
        <begin position="486"/>
        <end position="496"/>
    </location>
</feature>
<organism evidence="8">
    <name type="scientific">Anopheles gambiae</name>
    <name type="common">African malaria mosquito</name>
    <dbReference type="NCBI Taxonomy" id="7165"/>
    <lineage>
        <taxon>Eukaryota</taxon>
        <taxon>Metazoa</taxon>
        <taxon>Ecdysozoa</taxon>
        <taxon>Arthropoda</taxon>
        <taxon>Hexapoda</taxon>
        <taxon>Insecta</taxon>
        <taxon>Pterygota</taxon>
        <taxon>Neoptera</taxon>
        <taxon>Endopterygota</taxon>
        <taxon>Diptera</taxon>
        <taxon>Nematocera</taxon>
        <taxon>Culicoidea</taxon>
        <taxon>Culicidae</taxon>
        <taxon>Anophelinae</taxon>
        <taxon>Anopheles</taxon>
    </lineage>
</organism>
<evidence type="ECO:0000256" key="1">
    <source>
        <dbReference type="ARBA" id="ARBA00008243"/>
    </source>
</evidence>
<dbReference type="InterPro" id="IPR020898">
    <property type="entry name" value="Synapsin_ATP-bd_dom"/>
</dbReference>
<protein>
    <submittedName>
        <fullName evidence="8">AGAP003318-PB</fullName>
    </submittedName>
</protein>
<reference evidence="8" key="4">
    <citation type="journal article" date="2007" name="Genome Biol.">
        <title>Update of the Anopheles gambiae PEST genome assembly.</title>
        <authorList>
            <person name="Sharakhova M.V."/>
            <person name="Hammond M.P."/>
            <person name="Lobo N.F."/>
            <person name="Krzywinski J."/>
            <person name="Unger M.F."/>
            <person name="Hillenmeyer M.E."/>
            <person name="Bruggner R.V."/>
            <person name="Birney E."/>
            <person name="Collins F.H."/>
        </authorList>
    </citation>
    <scope>NUCLEOTIDE SEQUENCE</scope>
    <source>
        <strain evidence="8">PEST</strain>
    </source>
</reference>
<feature type="compositionally biased region" description="Pro residues" evidence="5">
    <location>
        <begin position="92"/>
        <end position="103"/>
    </location>
</feature>
<dbReference type="Pfam" id="PF10581">
    <property type="entry name" value="Synapsin_N"/>
    <property type="match status" value="1"/>
</dbReference>
<dbReference type="PhylomeDB" id="F5HM63"/>
<evidence type="ECO:0000256" key="2">
    <source>
        <dbReference type="ARBA" id="ARBA00022553"/>
    </source>
</evidence>
<dbReference type="InterPro" id="IPR016185">
    <property type="entry name" value="PreATP-grasp_dom_sf"/>
</dbReference>
<keyword evidence="3" id="KW-0770">Synapse</keyword>
<feature type="domain" description="Synapsin pre-ATP-grasp" evidence="6">
    <location>
        <begin position="167"/>
        <end position="265"/>
    </location>
</feature>
<proteinExistence type="inferred from homology"/>
<reference evidence="8" key="2">
    <citation type="submission" date="2002-03" db="EMBL/GenBank/DDBJ databases">
        <authorList>
            <consortium name="The Anopheles Genome Sequencing Consortium"/>
        </authorList>
    </citation>
    <scope>NUCLEOTIDE SEQUENCE</scope>
    <source>
        <strain evidence="8">PEST</strain>
    </source>
</reference>
<dbReference type="eggNOG" id="KOG3895">
    <property type="taxonomic scope" value="Eukaryota"/>
</dbReference>
<dbReference type="Gene3D" id="3.30.470.20">
    <property type="entry name" value="ATP-grasp fold, B domain"/>
    <property type="match status" value="1"/>
</dbReference>
<dbReference type="PANTHER" id="PTHR10841:SF17">
    <property type="entry name" value="SYNAPSIN"/>
    <property type="match status" value="1"/>
</dbReference>
<evidence type="ECO:0000256" key="4">
    <source>
        <dbReference type="ARBA" id="ARBA00034103"/>
    </source>
</evidence>
<dbReference type="SUPFAM" id="SSF56059">
    <property type="entry name" value="Glutathione synthetase ATP-binding domain-like"/>
    <property type="match status" value="1"/>
</dbReference>
<accession>F5HM63</accession>
<dbReference type="Pfam" id="PF02750">
    <property type="entry name" value="Synapsin_C"/>
    <property type="match status" value="1"/>
</dbReference>
<reference evidence="8" key="3">
    <citation type="journal article" date="2004" name="Trends Parasitol.">
        <title>The Anopheles gambiae genome: an update.</title>
        <authorList>
            <person name="Mongin E."/>
            <person name="Louis C."/>
            <person name="Holt R.A."/>
            <person name="Birney E."/>
            <person name="Collins F.H."/>
        </authorList>
    </citation>
    <scope>NUCLEOTIDE SEQUENCE</scope>
    <source>
        <strain evidence="8">PEST</strain>
    </source>
</reference>
<gene>
    <name evidence="8" type="ORF">AgaP_AGAP003318</name>
</gene>
<keyword evidence="2" id="KW-0597">Phosphoprotein</keyword>
<feature type="region of interest" description="Disordered" evidence="5">
    <location>
        <begin position="862"/>
        <end position="931"/>
    </location>
</feature>
<dbReference type="AlphaFoldDB" id="F5HM63"/>
<dbReference type="FunFam" id="3.40.50.20:FF:000008">
    <property type="entry name" value="Synapsin III"/>
    <property type="match status" value="1"/>
</dbReference>
<feature type="compositionally biased region" description="Pro residues" evidence="5">
    <location>
        <begin position="57"/>
        <end position="82"/>
    </location>
</feature>
<feature type="compositionally biased region" description="Polar residues" evidence="5">
    <location>
        <begin position="716"/>
        <end position="743"/>
    </location>
</feature>
<dbReference type="InterPro" id="IPR019736">
    <property type="entry name" value="Synapsin_P_site"/>
</dbReference>
<feature type="compositionally biased region" description="Polar residues" evidence="5">
    <location>
        <begin position="898"/>
        <end position="912"/>
    </location>
</feature>
<feature type="compositionally biased region" description="Low complexity" evidence="5">
    <location>
        <begin position="777"/>
        <end position="827"/>
    </location>
</feature>
<feature type="compositionally biased region" description="Low complexity" evidence="5">
    <location>
        <begin position="564"/>
        <end position="591"/>
    </location>
</feature>
<evidence type="ECO:0000259" key="7">
    <source>
        <dbReference type="Pfam" id="PF02750"/>
    </source>
</evidence>
<dbReference type="InterPro" id="IPR013815">
    <property type="entry name" value="ATP_grasp_subdomain_1"/>
</dbReference>
<dbReference type="GO" id="GO:0008021">
    <property type="term" value="C:synaptic vesicle"/>
    <property type="evidence" value="ECO:0007669"/>
    <property type="project" value="InterPro"/>
</dbReference>
<dbReference type="PANTHER" id="PTHR10841">
    <property type="entry name" value="SYNAPSIN"/>
    <property type="match status" value="1"/>
</dbReference>
<feature type="region of interest" description="Disordered" evidence="5">
    <location>
        <begin position="38"/>
        <end position="132"/>
    </location>
</feature>
<feature type="region of interest" description="Disordered" evidence="5">
    <location>
        <begin position="479"/>
        <end position="601"/>
    </location>
</feature>